<evidence type="ECO:0000256" key="2">
    <source>
        <dbReference type="ARBA" id="ARBA00022692"/>
    </source>
</evidence>
<dbReference type="PANTHER" id="PTHR43019">
    <property type="entry name" value="SERINE ENDOPROTEASE DEGS"/>
    <property type="match status" value="1"/>
</dbReference>
<dbReference type="SUPFAM" id="SSF50494">
    <property type="entry name" value="Trypsin-like serine proteases"/>
    <property type="match status" value="1"/>
</dbReference>
<dbReference type="InterPro" id="IPR001940">
    <property type="entry name" value="Peptidase_S1C"/>
</dbReference>
<name>A0A2U1FCZ3_9PSEU</name>
<proteinExistence type="predicted"/>
<dbReference type="GO" id="GO:0004252">
    <property type="term" value="F:serine-type endopeptidase activity"/>
    <property type="evidence" value="ECO:0007669"/>
    <property type="project" value="InterPro"/>
</dbReference>
<dbReference type="GO" id="GO:0006508">
    <property type="term" value="P:proteolysis"/>
    <property type="evidence" value="ECO:0007669"/>
    <property type="project" value="InterPro"/>
</dbReference>
<keyword evidence="7" id="KW-1185">Reference proteome</keyword>
<dbReference type="Pfam" id="PF13365">
    <property type="entry name" value="Trypsin_2"/>
    <property type="match status" value="1"/>
</dbReference>
<keyword evidence="4 5" id="KW-0472">Membrane</keyword>
<evidence type="ECO:0000313" key="6">
    <source>
        <dbReference type="EMBL" id="PVZ10024.1"/>
    </source>
</evidence>
<evidence type="ECO:0000256" key="3">
    <source>
        <dbReference type="ARBA" id="ARBA00022989"/>
    </source>
</evidence>
<dbReference type="Pfam" id="PF02674">
    <property type="entry name" value="Colicin_V"/>
    <property type="match status" value="1"/>
</dbReference>
<dbReference type="InterPro" id="IPR047680">
    <property type="entry name" value="MarP-like"/>
</dbReference>
<keyword evidence="2 5" id="KW-0812">Transmembrane</keyword>
<protein>
    <submittedName>
        <fullName evidence="6">Colicin V production protein</fullName>
    </submittedName>
</protein>
<reference evidence="6 7" key="1">
    <citation type="submission" date="2018-04" db="EMBL/GenBank/DDBJ databases">
        <title>Genomic Encyclopedia of Type Strains, Phase IV (KMG-IV): sequencing the most valuable type-strain genomes for metagenomic binning, comparative biology and taxonomic classification.</title>
        <authorList>
            <person name="Goeker M."/>
        </authorList>
    </citation>
    <scope>NUCLEOTIDE SEQUENCE [LARGE SCALE GENOMIC DNA]</scope>
    <source>
        <strain evidence="6 7">DSM 45771</strain>
    </source>
</reference>
<feature type="transmembrane region" description="Helical" evidence="5">
    <location>
        <begin position="63"/>
        <end position="85"/>
    </location>
</feature>
<dbReference type="InterPro" id="IPR043504">
    <property type="entry name" value="Peptidase_S1_PA_chymotrypsin"/>
</dbReference>
<evidence type="ECO:0000256" key="4">
    <source>
        <dbReference type="ARBA" id="ARBA00023136"/>
    </source>
</evidence>
<comment type="subcellular location">
    <subcellularLocation>
        <location evidence="1">Membrane</location>
        <topology evidence="1">Multi-pass membrane protein</topology>
    </subcellularLocation>
</comment>
<gene>
    <name evidence="6" type="ORF">C8D89_105100</name>
</gene>
<dbReference type="EMBL" id="QEKW01000005">
    <property type="protein sequence ID" value="PVZ10024.1"/>
    <property type="molecule type" value="Genomic_DNA"/>
</dbReference>
<feature type="transmembrane region" description="Helical" evidence="5">
    <location>
        <begin position="105"/>
        <end position="127"/>
    </location>
</feature>
<sequence length="398" mass="39951">MNSTGAPNLLDAVLVLLLFLAVFRGWRQGALSQLTAFAGLALGLLAGMWLAPRVADAIVDGPGAALLTLGLLLVAGLVGQGVGIAVGLRLRRGADRVGVGPVDRVAGIGVGVAITLFVVWLLAGALVQGPSAAISQQIRGSAVVDVLDRALPSPPDVVGSVAAHLDRQGFPQVFADLGGGVTAAPVPETADASVRAAAAAGQPSTVMVRGVGCGGRIGTGSGFVTRPGVVVTNAHVVAGFERLTVQDTDGTHPAVAIGVDPDLDLAVLAVPDTEAPPIAWADTALSRGTEGAVLGFPGGRTDLVVEPATVRTRIDAVGRDIYGEDQVRREVLVLASSVERGNSGGPFVTADGRVGGVVFAGDAAGGDTAYALTPDEVRPVVEDAVARDEEAPVGACRP</sequence>
<keyword evidence="3 5" id="KW-1133">Transmembrane helix</keyword>
<feature type="transmembrane region" description="Helical" evidence="5">
    <location>
        <begin position="30"/>
        <end position="51"/>
    </location>
</feature>
<comment type="caution">
    <text evidence="6">The sequence shown here is derived from an EMBL/GenBank/DDBJ whole genome shotgun (WGS) entry which is preliminary data.</text>
</comment>
<accession>A0A2U1FCZ3</accession>
<dbReference type="PANTHER" id="PTHR43019:SF23">
    <property type="entry name" value="PROTEASE DO-LIKE 5, CHLOROPLASTIC"/>
    <property type="match status" value="1"/>
</dbReference>
<dbReference type="Gene3D" id="2.40.10.10">
    <property type="entry name" value="Trypsin-like serine proteases"/>
    <property type="match status" value="2"/>
</dbReference>
<dbReference type="PRINTS" id="PR00834">
    <property type="entry name" value="PROTEASES2C"/>
</dbReference>
<dbReference type="GO" id="GO:0009403">
    <property type="term" value="P:toxin biosynthetic process"/>
    <property type="evidence" value="ECO:0007669"/>
    <property type="project" value="InterPro"/>
</dbReference>
<feature type="transmembrane region" description="Helical" evidence="5">
    <location>
        <begin position="6"/>
        <end position="23"/>
    </location>
</feature>
<dbReference type="InterPro" id="IPR009003">
    <property type="entry name" value="Peptidase_S1_PA"/>
</dbReference>
<evidence type="ECO:0000256" key="5">
    <source>
        <dbReference type="SAM" id="Phobius"/>
    </source>
</evidence>
<dbReference type="AlphaFoldDB" id="A0A2U1FCZ3"/>
<evidence type="ECO:0000313" key="7">
    <source>
        <dbReference type="Proteomes" id="UP000245639"/>
    </source>
</evidence>
<dbReference type="RefSeq" id="WP_116708291.1">
    <property type="nucleotide sequence ID" value="NZ_QEKW01000005.1"/>
</dbReference>
<dbReference type="GO" id="GO:0016020">
    <property type="term" value="C:membrane"/>
    <property type="evidence" value="ECO:0007669"/>
    <property type="project" value="UniProtKB-SubCell"/>
</dbReference>
<dbReference type="Proteomes" id="UP000245639">
    <property type="component" value="Unassembled WGS sequence"/>
</dbReference>
<evidence type="ECO:0000256" key="1">
    <source>
        <dbReference type="ARBA" id="ARBA00004141"/>
    </source>
</evidence>
<dbReference type="InterPro" id="IPR003825">
    <property type="entry name" value="Colicin-V_CvpA"/>
</dbReference>
<organism evidence="6 7">
    <name type="scientific">Actinomycetospora cinnamomea</name>
    <dbReference type="NCBI Taxonomy" id="663609"/>
    <lineage>
        <taxon>Bacteria</taxon>
        <taxon>Bacillati</taxon>
        <taxon>Actinomycetota</taxon>
        <taxon>Actinomycetes</taxon>
        <taxon>Pseudonocardiales</taxon>
        <taxon>Pseudonocardiaceae</taxon>
        <taxon>Actinomycetospora</taxon>
    </lineage>
</organism>
<dbReference type="NCBIfam" id="NF033740">
    <property type="entry name" value="MarP_fam_protase"/>
    <property type="match status" value="1"/>
</dbReference>